<proteinExistence type="predicted"/>
<dbReference type="Proteomes" id="UP000429980">
    <property type="component" value="Unassembled WGS sequence"/>
</dbReference>
<gene>
    <name evidence="2" type="ORF">CHCC15381_4821</name>
</gene>
<evidence type="ECO:0000259" key="1">
    <source>
        <dbReference type="Pfam" id="PF08984"/>
    </source>
</evidence>
<dbReference type="InterPro" id="IPR038062">
    <property type="entry name" value="ScdA-like_N_sf"/>
</dbReference>
<protein>
    <recommendedName>
        <fullName evidence="1">DUF1858 domain-containing protein</fullName>
    </recommendedName>
</protein>
<feature type="domain" description="DUF1858" evidence="1">
    <location>
        <begin position="8"/>
        <end position="61"/>
    </location>
</feature>
<evidence type="ECO:0000313" key="2">
    <source>
        <dbReference type="EMBL" id="TWL42213.1"/>
    </source>
</evidence>
<accession>A0ABY3FZ19</accession>
<sequence length="83" mass="9462">MIPLHKKIDLNDSVYELCTLHPELKAVMKEAGFKNITKPGMLETAGRIVTIPKGARMMQIEWPHVLDILKAHGFDPVWKGEKR</sequence>
<comment type="caution">
    <text evidence="2">The sequence shown here is derived from an EMBL/GenBank/DDBJ whole genome shotgun (WGS) entry which is preliminary data.</text>
</comment>
<name>A0ABY3FZ19_9BACI</name>
<dbReference type="Pfam" id="PF08984">
    <property type="entry name" value="DUF1858"/>
    <property type="match status" value="1"/>
</dbReference>
<evidence type="ECO:0000313" key="3">
    <source>
        <dbReference type="Proteomes" id="UP000429980"/>
    </source>
</evidence>
<dbReference type="SUPFAM" id="SSF140683">
    <property type="entry name" value="SP0561-like"/>
    <property type="match status" value="1"/>
</dbReference>
<keyword evidence="3" id="KW-1185">Reference proteome</keyword>
<dbReference type="Gene3D" id="1.10.3910.10">
    <property type="entry name" value="SP0561-like"/>
    <property type="match status" value="1"/>
</dbReference>
<dbReference type="InterPro" id="IPR015077">
    <property type="entry name" value="DUF1858"/>
</dbReference>
<dbReference type="EMBL" id="NILF01000021">
    <property type="protein sequence ID" value="TWL42213.1"/>
    <property type="molecule type" value="Genomic_DNA"/>
</dbReference>
<reference evidence="2 3" key="1">
    <citation type="submission" date="2019-06" db="EMBL/GenBank/DDBJ databases">
        <title>Genome sequence analysis of &gt;100 Bacillus licheniformis strains suggests intrinsic resistance to this species.</title>
        <authorList>
            <person name="Wels M."/>
            <person name="Siezen R.J."/>
            <person name="Johansen E."/>
            <person name="Stuer-Lauridsen B."/>
            <person name="Bjerre K."/>
            <person name="Nielsen B.K.K."/>
        </authorList>
    </citation>
    <scope>NUCLEOTIDE SEQUENCE [LARGE SCALE GENOMIC DNA]</scope>
    <source>
        <strain evidence="2 3">BAC-15381</strain>
    </source>
</reference>
<organism evidence="2 3">
    <name type="scientific">Bacillus paralicheniformis</name>
    <dbReference type="NCBI Taxonomy" id="1648923"/>
    <lineage>
        <taxon>Bacteria</taxon>
        <taxon>Bacillati</taxon>
        <taxon>Bacillota</taxon>
        <taxon>Bacilli</taxon>
        <taxon>Bacillales</taxon>
        <taxon>Bacillaceae</taxon>
        <taxon>Bacillus</taxon>
    </lineage>
</organism>